<evidence type="ECO:0000256" key="1">
    <source>
        <dbReference type="SAM" id="Phobius"/>
    </source>
</evidence>
<keyword evidence="3" id="KW-1185">Reference proteome</keyword>
<accession>A0ABR4K542</accession>
<protein>
    <submittedName>
        <fullName evidence="2">Uncharacterized protein</fullName>
    </submittedName>
</protein>
<proteinExistence type="predicted"/>
<organism evidence="2 3">
    <name type="scientific">Aspergillus pseudoustus</name>
    <dbReference type="NCBI Taxonomy" id="1810923"/>
    <lineage>
        <taxon>Eukaryota</taxon>
        <taxon>Fungi</taxon>
        <taxon>Dikarya</taxon>
        <taxon>Ascomycota</taxon>
        <taxon>Pezizomycotina</taxon>
        <taxon>Eurotiomycetes</taxon>
        <taxon>Eurotiomycetidae</taxon>
        <taxon>Eurotiales</taxon>
        <taxon>Aspergillaceae</taxon>
        <taxon>Aspergillus</taxon>
        <taxon>Aspergillus subgen. Nidulantes</taxon>
    </lineage>
</organism>
<evidence type="ECO:0000313" key="2">
    <source>
        <dbReference type="EMBL" id="KAL2847440.1"/>
    </source>
</evidence>
<dbReference type="EMBL" id="JBFXLU010000056">
    <property type="protein sequence ID" value="KAL2847440.1"/>
    <property type="molecule type" value="Genomic_DNA"/>
</dbReference>
<dbReference type="Proteomes" id="UP001610446">
    <property type="component" value="Unassembled WGS sequence"/>
</dbReference>
<comment type="caution">
    <text evidence="2">The sequence shown here is derived from an EMBL/GenBank/DDBJ whole genome shotgun (WGS) entry which is preliminary data.</text>
</comment>
<keyword evidence="1" id="KW-0472">Membrane</keyword>
<gene>
    <name evidence="2" type="ORF">BJY01DRAFT_212556</name>
</gene>
<evidence type="ECO:0000313" key="3">
    <source>
        <dbReference type="Proteomes" id="UP001610446"/>
    </source>
</evidence>
<keyword evidence="1" id="KW-0812">Transmembrane</keyword>
<name>A0ABR4K542_9EURO</name>
<feature type="transmembrane region" description="Helical" evidence="1">
    <location>
        <begin position="44"/>
        <end position="67"/>
    </location>
</feature>
<keyword evidence="1" id="KW-1133">Transmembrane helix</keyword>
<sequence length="96" mass="10934">MTISIHRTHIASQTTLRAMTDSNSNIRYSHTNGGEPSHDNDQTILLFHLDYVLFLFFPFPILWVIMVDPCGDLSTIRGPVNQVRRSQKELKSHAAI</sequence>
<reference evidence="2 3" key="1">
    <citation type="submission" date="2024-07" db="EMBL/GenBank/DDBJ databases">
        <title>Section-level genome sequencing and comparative genomics of Aspergillus sections Usti and Cavernicolus.</title>
        <authorList>
            <consortium name="Lawrence Berkeley National Laboratory"/>
            <person name="Nybo J.L."/>
            <person name="Vesth T.C."/>
            <person name="Theobald S."/>
            <person name="Frisvad J.C."/>
            <person name="Larsen T.O."/>
            <person name="Kjaerboelling I."/>
            <person name="Rothschild-Mancinelli K."/>
            <person name="Lyhne E.K."/>
            <person name="Kogle M.E."/>
            <person name="Barry K."/>
            <person name="Clum A."/>
            <person name="Na H."/>
            <person name="Ledsgaard L."/>
            <person name="Lin J."/>
            <person name="Lipzen A."/>
            <person name="Kuo A."/>
            <person name="Riley R."/>
            <person name="Mondo S."/>
            <person name="Labutti K."/>
            <person name="Haridas S."/>
            <person name="Pangalinan J."/>
            <person name="Salamov A.A."/>
            <person name="Simmons B.A."/>
            <person name="Magnuson J.K."/>
            <person name="Chen J."/>
            <person name="Drula E."/>
            <person name="Henrissat B."/>
            <person name="Wiebenga A."/>
            <person name="Lubbers R.J."/>
            <person name="Gomes A.C."/>
            <person name="Makela M.R."/>
            <person name="Stajich J."/>
            <person name="Grigoriev I.V."/>
            <person name="Mortensen U.H."/>
            <person name="De Vries R.P."/>
            <person name="Baker S.E."/>
            <person name="Andersen M.R."/>
        </authorList>
    </citation>
    <scope>NUCLEOTIDE SEQUENCE [LARGE SCALE GENOMIC DNA]</scope>
    <source>
        <strain evidence="2 3">CBS 123904</strain>
    </source>
</reference>